<proteinExistence type="predicted"/>
<comment type="caution">
    <text evidence="1">The sequence shown here is derived from an EMBL/GenBank/DDBJ whole genome shotgun (WGS) entry which is preliminary data.</text>
</comment>
<dbReference type="InterPro" id="IPR011989">
    <property type="entry name" value="ARM-like"/>
</dbReference>
<dbReference type="AlphaFoldDB" id="A0A9D1MDX6"/>
<reference evidence="1" key="2">
    <citation type="journal article" date="2021" name="PeerJ">
        <title>Extensive microbial diversity within the chicken gut microbiome revealed by metagenomics and culture.</title>
        <authorList>
            <person name="Gilroy R."/>
            <person name="Ravi A."/>
            <person name="Getino M."/>
            <person name="Pursley I."/>
            <person name="Horton D.L."/>
            <person name="Alikhan N.F."/>
            <person name="Baker D."/>
            <person name="Gharbi K."/>
            <person name="Hall N."/>
            <person name="Watson M."/>
            <person name="Adriaenssens E.M."/>
            <person name="Foster-Nyarko E."/>
            <person name="Jarju S."/>
            <person name="Secka A."/>
            <person name="Antonio M."/>
            <person name="Oren A."/>
            <person name="Chaudhuri R.R."/>
            <person name="La Ragione R."/>
            <person name="Hildebrand F."/>
            <person name="Pallen M.J."/>
        </authorList>
    </citation>
    <scope>NUCLEOTIDE SEQUENCE</scope>
    <source>
        <strain evidence="1">11687</strain>
    </source>
</reference>
<evidence type="ECO:0000313" key="2">
    <source>
        <dbReference type="Proteomes" id="UP000824081"/>
    </source>
</evidence>
<dbReference type="EMBL" id="DVMZ01000004">
    <property type="protein sequence ID" value="HIU58479.1"/>
    <property type="molecule type" value="Genomic_DNA"/>
</dbReference>
<dbReference type="Proteomes" id="UP000824081">
    <property type="component" value="Unassembled WGS sequence"/>
</dbReference>
<reference evidence="1" key="1">
    <citation type="submission" date="2020-10" db="EMBL/GenBank/DDBJ databases">
        <authorList>
            <person name="Gilroy R."/>
        </authorList>
    </citation>
    <scope>NUCLEOTIDE SEQUENCE</scope>
    <source>
        <strain evidence="1">11687</strain>
    </source>
</reference>
<protein>
    <submittedName>
        <fullName evidence="1">Uncharacterized protein</fullName>
    </submittedName>
</protein>
<evidence type="ECO:0000313" key="1">
    <source>
        <dbReference type="EMBL" id="HIU58479.1"/>
    </source>
</evidence>
<organism evidence="1 2">
    <name type="scientific">Candidatus Scatosoma pullistercoris</name>
    <dbReference type="NCBI Taxonomy" id="2840934"/>
    <lineage>
        <taxon>Bacteria</taxon>
        <taxon>Bacillati</taxon>
        <taxon>Bacillota</taxon>
        <taxon>Clostridia</taxon>
        <taxon>Candidatus Scatosoma</taxon>
    </lineage>
</organism>
<gene>
    <name evidence="1" type="ORF">IAC57_00110</name>
</gene>
<sequence>MKPVDLDGLFDEKLAVYMEENKGKYTEKQWENLIPVLYRKFGDTYVSKIKATPKQYYAAMSDGELAETFASHLKEHIPVPDFLCSELESRNCTEALLPLLSASDSETVSYVINLIGADERAFPDYFSLLTDEGTDEDVRDTATEKLKEKADAAKASALDFYRRGKAEEYMLEILARVKERDEEVFRVLLDAFLAGGEKLPLRAGYLASYGDERALPYLLHRIGDRTIGFVEFQELKYAIEALGGEYNEPRDFSDDKDYLRIKDVSSREGFSKGLPRS</sequence>
<dbReference type="Gene3D" id="1.25.10.10">
    <property type="entry name" value="Leucine-rich Repeat Variant"/>
    <property type="match status" value="1"/>
</dbReference>
<name>A0A9D1MDX6_9FIRM</name>
<accession>A0A9D1MDX6</accession>